<dbReference type="InterPro" id="IPR004868">
    <property type="entry name" value="DNA-dir_DNA_pol_B_mt/vir"/>
</dbReference>
<evidence type="ECO:0000313" key="14">
    <source>
        <dbReference type="EnsemblPlants" id="AUR62043914-RA:cds"/>
    </source>
</evidence>
<feature type="domain" description="NADH-quinone oxidoreductase subunit D" evidence="12">
    <location>
        <begin position="9"/>
        <end position="93"/>
    </location>
</feature>
<dbReference type="AlphaFoldDB" id="A0A803NCT5"/>
<keyword evidence="5" id="KW-0548">Nucleotidyltransferase</keyword>
<keyword evidence="15" id="KW-1185">Reference proteome</keyword>
<dbReference type="GO" id="GO:0005739">
    <property type="term" value="C:mitochondrion"/>
    <property type="evidence" value="ECO:0007669"/>
    <property type="project" value="GOC"/>
</dbReference>
<evidence type="ECO:0000256" key="11">
    <source>
        <dbReference type="ARBA" id="ARBA00049244"/>
    </source>
</evidence>
<dbReference type="SUPFAM" id="SSF53098">
    <property type="entry name" value="Ribonuclease H-like"/>
    <property type="match status" value="1"/>
</dbReference>
<evidence type="ECO:0000256" key="10">
    <source>
        <dbReference type="ARBA" id="ARBA00023125"/>
    </source>
</evidence>
<evidence type="ECO:0000256" key="2">
    <source>
        <dbReference type="ARBA" id="ARBA00005769"/>
    </source>
</evidence>
<evidence type="ECO:0000256" key="7">
    <source>
        <dbReference type="ARBA" id="ARBA00022932"/>
    </source>
</evidence>
<protein>
    <recommendedName>
        <fullName evidence="3">DNA-directed DNA polymerase</fullName>
        <ecNumber evidence="3">2.7.7.7</ecNumber>
    </recommendedName>
</protein>
<dbReference type="InterPro" id="IPR036397">
    <property type="entry name" value="RNaseH_sf"/>
</dbReference>
<dbReference type="Gramene" id="AUR62043914-RA">
    <property type="protein sequence ID" value="AUR62043914-RA:cds"/>
    <property type="gene ID" value="AUR62043914"/>
</dbReference>
<dbReference type="GO" id="GO:0016651">
    <property type="term" value="F:oxidoreductase activity, acting on NAD(P)H"/>
    <property type="evidence" value="ECO:0007669"/>
    <property type="project" value="InterPro"/>
</dbReference>
<keyword evidence="4" id="KW-0808">Transferase</keyword>
<dbReference type="InterPro" id="IPR012337">
    <property type="entry name" value="RNaseH-like_sf"/>
</dbReference>
<reference evidence="14" key="2">
    <citation type="submission" date="2021-03" db="UniProtKB">
        <authorList>
            <consortium name="EnsemblPlants"/>
        </authorList>
    </citation>
    <scope>IDENTIFICATION</scope>
</reference>
<dbReference type="GO" id="GO:0048038">
    <property type="term" value="F:quinone binding"/>
    <property type="evidence" value="ECO:0007669"/>
    <property type="project" value="InterPro"/>
</dbReference>
<keyword evidence="7" id="KW-0239">DNA-directed DNA polymerase</keyword>
<evidence type="ECO:0000313" key="15">
    <source>
        <dbReference type="Proteomes" id="UP000596660"/>
    </source>
</evidence>
<dbReference type="GO" id="GO:0006120">
    <property type="term" value="P:mitochondrial electron transport, NADH to ubiquinone"/>
    <property type="evidence" value="ECO:0007669"/>
    <property type="project" value="TreeGrafter"/>
</dbReference>
<dbReference type="GO" id="GO:0006260">
    <property type="term" value="P:DNA replication"/>
    <property type="evidence" value="ECO:0007669"/>
    <property type="project" value="UniProtKB-KW"/>
</dbReference>
<comment type="similarity">
    <text evidence="2">Belongs to the complex I 49 kDa subunit family.</text>
</comment>
<dbReference type="Proteomes" id="UP000596660">
    <property type="component" value="Unplaced"/>
</dbReference>
<dbReference type="EC" id="2.7.7.7" evidence="3"/>
<dbReference type="PANTHER" id="PTHR11993">
    <property type="entry name" value="NADH-UBIQUINONE OXIDOREDUCTASE 49 KDA SUBUNIT"/>
    <property type="match status" value="1"/>
</dbReference>
<evidence type="ECO:0000256" key="4">
    <source>
        <dbReference type="ARBA" id="ARBA00022679"/>
    </source>
</evidence>
<evidence type="ECO:0000259" key="12">
    <source>
        <dbReference type="Pfam" id="PF00346"/>
    </source>
</evidence>
<evidence type="ECO:0000256" key="3">
    <source>
        <dbReference type="ARBA" id="ARBA00012417"/>
    </source>
</evidence>
<keyword evidence="10" id="KW-0238">DNA-binding</keyword>
<dbReference type="Gene3D" id="3.30.420.10">
    <property type="entry name" value="Ribonuclease H-like superfamily/Ribonuclease H"/>
    <property type="match status" value="1"/>
</dbReference>
<sequence length="409" mass="45893">MTTGSSVYSTSIHHFEPYTEGFSVPAPSTYTAVEAPKGEFGVFLVSNGSNRPYRRKIRAPGSAHSQGLDSMSKHHMPADVVTIIGTQDIVSGENLRPEKEERGLNRGKALDSRVSFSASKKSSCKLAKKESAGEDNSLTEKDVCQSVISSQRLDKFFSLEVPEDIRNDKRRLKVWNANVSRFKQHYYGYCHSVCGENLCWNAHQESQERQKFSDIGKRNYPTHITALKSGSTRLKPFLVADTETILIDVKSTPDPETGEEDVTKVHFPYAAGVLLAKTSGEEKIYEIAVYTGNRLLFRRRDSLHLLPGKLHVLAKNLCKGIGGKGSIAYDEVSLENFLIKKKEYIEYMKNDIFGEVVQKAQELYWKNYKIDIECKVTLSSVALTIFRMKYYDVNSQQAPGDAKAVLVSH</sequence>
<accession>A0A803NCT5</accession>
<keyword evidence="8" id="KW-1278">Translocase</keyword>
<name>A0A803NCT5_CHEQI</name>
<dbReference type="InterPro" id="IPR022885">
    <property type="entry name" value="NDH1_su_D/H"/>
</dbReference>
<evidence type="ECO:0000256" key="9">
    <source>
        <dbReference type="ARBA" id="ARBA00023027"/>
    </source>
</evidence>
<dbReference type="Pfam" id="PF03175">
    <property type="entry name" value="DNA_pol_B_2"/>
    <property type="match status" value="1"/>
</dbReference>
<dbReference type="Pfam" id="PF00346">
    <property type="entry name" value="Complex1_49kDa"/>
    <property type="match status" value="1"/>
</dbReference>
<dbReference type="GO" id="GO:0051287">
    <property type="term" value="F:NAD binding"/>
    <property type="evidence" value="ECO:0007669"/>
    <property type="project" value="InterPro"/>
</dbReference>
<comment type="similarity">
    <text evidence="1">Belongs to the DNA polymerase type-B family.</text>
</comment>
<keyword evidence="9" id="KW-0520">NAD</keyword>
<dbReference type="Gene3D" id="1.10.645.10">
    <property type="entry name" value="Cytochrome-c3 Hydrogenase, chain B"/>
    <property type="match status" value="1"/>
</dbReference>
<dbReference type="SUPFAM" id="SSF56762">
    <property type="entry name" value="HydB/Nqo4-like"/>
    <property type="match status" value="1"/>
</dbReference>
<dbReference type="GO" id="GO:0003887">
    <property type="term" value="F:DNA-directed DNA polymerase activity"/>
    <property type="evidence" value="ECO:0007669"/>
    <property type="project" value="UniProtKB-KW"/>
</dbReference>
<dbReference type="PANTHER" id="PTHR11993:SF10">
    <property type="entry name" value="NADH DEHYDROGENASE [UBIQUINONE] IRON-SULFUR PROTEIN 2, MITOCHONDRIAL"/>
    <property type="match status" value="1"/>
</dbReference>
<evidence type="ECO:0000256" key="1">
    <source>
        <dbReference type="ARBA" id="ARBA00005755"/>
    </source>
</evidence>
<dbReference type="InterPro" id="IPR001135">
    <property type="entry name" value="NADH_Q_OxRdtase_suD"/>
</dbReference>
<evidence type="ECO:0000256" key="6">
    <source>
        <dbReference type="ARBA" id="ARBA00022705"/>
    </source>
</evidence>
<proteinExistence type="inferred from homology"/>
<dbReference type="EnsemblPlants" id="AUR62043914-RA">
    <property type="protein sequence ID" value="AUR62043914-RA:cds"/>
    <property type="gene ID" value="AUR62043914"/>
</dbReference>
<evidence type="ECO:0000256" key="8">
    <source>
        <dbReference type="ARBA" id="ARBA00022967"/>
    </source>
</evidence>
<feature type="domain" description="DNA-directed DNA polymerase family B mitochondria/virus" evidence="13">
    <location>
        <begin position="341"/>
        <end position="395"/>
    </location>
</feature>
<comment type="catalytic activity">
    <reaction evidence="11">
        <text>DNA(n) + a 2'-deoxyribonucleoside 5'-triphosphate = DNA(n+1) + diphosphate</text>
        <dbReference type="Rhea" id="RHEA:22508"/>
        <dbReference type="Rhea" id="RHEA-COMP:17339"/>
        <dbReference type="Rhea" id="RHEA-COMP:17340"/>
        <dbReference type="ChEBI" id="CHEBI:33019"/>
        <dbReference type="ChEBI" id="CHEBI:61560"/>
        <dbReference type="ChEBI" id="CHEBI:173112"/>
        <dbReference type="EC" id="2.7.7.7"/>
    </reaction>
</comment>
<dbReference type="InterPro" id="IPR029014">
    <property type="entry name" value="NiFe-Hase_large"/>
</dbReference>
<dbReference type="GO" id="GO:0003677">
    <property type="term" value="F:DNA binding"/>
    <property type="evidence" value="ECO:0007669"/>
    <property type="project" value="UniProtKB-KW"/>
</dbReference>
<organism evidence="14 15">
    <name type="scientific">Chenopodium quinoa</name>
    <name type="common">Quinoa</name>
    <dbReference type="NCBI Taxonomy" id="63459"/>
    <lineage>
        <taxon>Eukaryota</taxon>
        <taxon>Viridiplantae</taxon>
        <taxon>Streptophyta</taxon>
        <taxon>Embryophyta</taxon>
        <taxon>Tracheophyta</taxon>
        <taxon>Spermatophyta</taxon>
        <taxon>Magnoliopsida</taxon>
        <taxon>eudicotyledons</taxon>
        <taxon>Gunneridae</taxon>
        <taxon>Pentapetalae</taxon>
        <taxon>Caryophyllales</taxon>
        <taxon>Chenopodiaceae</taxon>
        <taxon>Chenopodioideae</taxon>
        <taxon>Atripliceae</taxon>
        <taxon>Chenopodium</taxon>
    </lineage>
</organism>
<keyword evidence="6" id="KW-0235">DNA replication</keyword>
<evidence type="ECO:0000256" key="5">
    <source>
        <dbReference type="ARBA" id="ARBA00022695"/>
    </source>
</evidence>
<evidence type="ECO:0000259" key="13">
    <source>
        <dbReference type="Pfam" id="PF03175"/>
    </source>
</evidence>
<reference evidence="14" key="1">
    <citation type="journal article" date="2017" name="Nature">
        <title>The genome of Chenopodium quinoa.</title>
        <authorList>
            <person name="Jarvis D.E."/>
            <person name="Ho Y.S."/>
            <person name="Lightfoot D.J."/>
            <person name="Schmoeckel S.M."/>
            <person name="Li B."/>
            <person name="Borm T.J.A."/>
            <person name="Ohyanagi H."/>
            <person name="Mineta K."/>
            <person name="Michell C.T."/>
            <person name="Saber N."/>
            <person name="Kharbatia N.M."/>
            <person name="Rupper R.R."/>
            <person name="Sharp A.R."/>
            <person name="Dally N."/>
            <person name="Boughton B.A."/>
            <person name="Woo Y.H."/>
            <person name="Gao G."/>
            <person name="Schijlen E.G.W.M."/>
            <person name="Guo X."/>
            <person name="Momin A.A."/>
            <person name="Negrao S."/>
            <person name="Al-Babili S."/>
            <person name="Gehring C."/>
            <person name="Roessner U."/>
            <person name="Jung C."/>
            <person name="Murphy K."/>
            <person name="Arold S.T."/>
            <person name="Gojobori T."/>
            <person name="van der Linden C.G."/>
            <person name="van Loo E.N."/>
            <person name="Jellen E.N."/>
            <person name="Maughan P.J."/>
            <person name="Tester M."/>
        </authorList>
    </citation>
    <scope>NUCLEOTIDE SEQUENCE [LARGE SCALE GENOMIC DNA]</scope>
    <source>
        <strain evidence="14">cv. PI 614886</strain>
    </source>
</reference>